<name>A0A8W8K0Q1_MAGGI</name>
<protein>
    <recommendedName>
        <fullName evidence="4">3-beta hydroxysteroid dehydrogenase/isomerase domain-containing protein</fullName>
    </recommendedName>
</protein>
<reference evidence="5" key="1">
    <citation type="submission" date="2022-08" db="UniProtKB">
        <authorList>
            <consortium name="EnsemblMetazoa"/>
        </authorList>
    </citation>
    <scope>IDENTIFICATION</scope>
    <source>
        <strain evidence="5">05x7-T-G4-1.051#20</strain>
    </source>
</reference>
<organism evidence="5 6">
    <name type="scientific">Magallana gigas</name>
    <name type="common">Pacific oyster</name>
    <name type="synonym">Crassostrea gigas</name>
    <dbReference type="NCBI Taxonomy" id="29159"/>
    <lineage>
        <taxon>Eukaryota</taxon>
        <taxon>Metazoa</taxon>
        <taxon>Spiralia</taxon>
        <taxon>Lophotrochozoa</taxon>
        <taxon>Mollusca</taxon>
        <taxon>Bivalvia</taxon>
        <taxon>Autobranchia</taxon>
        <taxon>Pteriomorphia</taxon>
        <taxon>Ostreida</taxon>
        <taxon>Ostreoidea</taxon>
        <taxon>Ostreidae</taxon>
        <taxon>Magallana</taxon>
    </lineage>
</organism>
<dbReference type="Pfam" id="PF01073">
    <property type="entry name" value="3Beta_HSD"/>
    <property type="match status" value="1"/>
</dbReference>
<dbReference type="FunFam" id="3.40.50.720:FF:000495">
    <property type="entry name" value="3 hydroxysteroid dehydrogenase, putative"/>
    <property type="match status" value="1"/>
</dbReference>
<evidence type="ECO:0000256" key="1">
    <source>
        <dbReference type="ARBA" id="ARBA00009219"/>
    </source>
</evidence>
<keyword evidence="3" id="KW-0812">Transmembrane</keyword>
<keyword evidence="3" id="KW-1133">Transmembrane helix</keyword>
<feature type="transmembrane region" description="Helical" evidence="3">
    <location>
        <begin position="293"/>
        <end position="312"/>
    </location>
</feature>
<evidence type="ECO:0000313" key="6">
    <source>
        <dbReference type="Proteomes" id="UP000005408"/>
    </source>
</evidence>
<keyword evidence="6" id="KW-1185">Reference proteome</keyword>
<dbReference type="GO" id="GO:0006694">
    <property type="term" value="P:steroid biosynthetic process"/>
    <property type="evidence" value="ECO:0007669"/>
    <property type="project" value="InterPro"/>
</dbReference>
<dbReference type="PANTHER" id="PTHR43245">
    <property type="entry name" value="BIFUNCTIONAL POLYMYXIN RESISTANCE PROTEIN ARNA"/>
    <property type="match status" value="1"/>
</dbReference>
<evidence type="ECO:0000259" key="4">
    <source>
        <dbReference type="Pfam" id="PF01073"/>
    </source>
</evidence>
<proteinExistence type="inferred from homology"/>
<dbReference type="Proteomes" id="UP000005408">
    <property type="component" value="Unassembled WGS sequence"/>
</dbReference>
<dbReference type="InterPro" id="IPR050177">
    <property type="entry name" value="Lipid_A_modif_metabolic_enz"/>
</dbReference>
<feature type="domain" description="3-beta hydroxysteroid dehydrogenase/isomerase" evidence="4">
    <location>
        <begin position="19"/>
        <end position="291"/>
    </location>
</feature>
<dbReference type="InterPro" id="IPR002225">
    <property type="entry name" value="3Beta_OHSteriod_DH/Estase"/>
</dbReference>
<comment type="similarity">
    <text evidence="1 3">Belongs to the 3-beta-HSD family.</text>
</comment>
<dbReference type="PANTHER" id="PTHR43245:SF51">
    <property type="entry name" value="SHORT CHAIN DEHYDROGENASE_REDUCTASE FAMILY 42E, MEMBER 2"/>
    <property type="match status" value="1"/>
</dbReference>
<dbReference type="Gene3D" id="3.40.50.720">
    <property type="entry name" value="NAD(P)-binding Rossmann-like Domain"/>
    <property type="match status" value="1"/>
</dbReference>
<dbReference type="EnsemblMetazoa" id="G21134.1">
    <property type="protein sequence ID" value="G21134.1:cds"/>
    <property type="gene ID" value="G21134"/>
</dbReference>
<evidence type="ECO:0000256" key="3">
    <source>
        <dbReference type="RuleBase" id="RU004475"/>
    </source>
</evidence>
<evidence type="ECO:0000256" key="2">
    <source>
        <dbReference type="ARBA" id="ARBA00023002"/>
    </source>
</evidence>
<keyword evidence="2 3" id="KW-0560">Oxidoreductase</keyword>
<dbReference type="GO" id="GO:0016616">
    <property type="term" value="F:oxidoreductase activity, acting on the CH-OH group of donors, NAD or NADP as acceptor"/>
    <property type="evidence" value="ECO:0007669"/>
    <property type="project" value="InterPro"/>
</dbReference>
<sequence length="374" mass="41579">MCQDQAAIQQKTPPVNSVIVTGASGFLGQHVVKTLHEKAADFVTYLVLFDKDTFVQKLDYKPKIPIECITGSITDPEVVRKAVQKVDCVIHLAAVISVSTFPNVKAMQDVNVKGTALLLDACVGANVGIIITCSTQDTAVDLTDQTMVDETYKVEPSNLAFGDYARTKLEAEKIVLAKHGSRLKNGDRLRTVVLRPGVLYGELDAIFVTEVIRNAKKQGGVLYHFGSPQAVSQYAYVGNVAWGFVCALRKLSQDTSIGGEAYFIGDETPLMQLFKFSELFIKLYGGRLSSRPIPYTLILVVVLLLEWIVWLISPIKQINLPISSSTVRYANKKWSFSYNKAKTELNYSPLFDWEESYSRSCEYYKTAVTLQMTE</sequence>
<dbReference type="InterPro" id="IPR036291">
    <property type="entry name" value="NAD(P)-bd_dom_sf"/>
</dbReference>
<keyword evidence="3" id="KW-0472">Membrane</keyword>
<dbReference type="AlphaFoldDB" id="A0A8W8K0Q1"/>
<dbReference type="SUPFAM" id="SSF51735">
    <property type="entry name" value="NAD(P)-binding Rossmann-fold domains"/>
    <property type="match status" value="1"/>
</dbReference>
<accession>A0A8W8K0Q1</accession>
<evidence type="ECO:0000313" key="5">
    <source>
        <dbReference type="EnsemblMetazoa" id="G21134.1:cds"/>
    </source>
</evidence>